<evidence type="ECO:0000313" key="5">
    <source>
        <dbReference type="EMBL" id="KMZ76470.1"/>
    </source>
</evidence>
<feature type="region of interest" description="Disordered" evidence="3">
    <location>
        <begin position="281"/>
        <end position="324"/>
    </location>
</feature>
<reference evidence="6" key="1">
    <citation type="journal article" date="2016" name="Nature">
        <title>The genome of the seagrass Zostera marina reveals angiosperm adaptation to the sea.</title>
        <authorList>
            <person name="Olsen J.L."/>
            <person name="Rouze P."/>
            <person name="Verhelst B."/>
            <person name="Lin Y.-C."/>
            <person name="Bayer T."/>
            <person name="Collen J."/>
            <person name="Dattolo E."/>
            <person name="De Paoli E."/>
            <person name="Dittami S."/>
            <person name="Maumus F."/>
            <person name="Michel G."/>
            <person name="Kersting A."/>
            <person name="Lauritano C."/>
            <person name="Lohaus R."/>
            <person name="Toepel M."/>
            <person name="Tonon T."/>
            <person name="Vanneste K."/>
            <person name="Amirebrahimi M."/>
            <person name="Brakel J."/>
            <person name="Bostroem C."/>
            <person name="Chovatia M."/>
            <person name="Grimwood J."/>
            <person name="Jenkins J.W."/>
            <person name="Jueterbock A."/>
            <person name="Mraz A."/>
            <person name="Stam W.T."/>
            <person name="Tice H."/>
            <person name="Bornberg-Bauer E."/>
            <person name="Green P.J."/>
            <person name="Pearson G.A."/>
            <person name="Procaccini G."/>
            <person name="Duarte C.M."/>
            <person name="Schmutz J."/>
            <person name="Reusch T.B.H."/>
            <person name="Van de Peer Y."/>
        </authorList>
    </citation>
    <scope>NUCLEOTIDE SEQUENCE [LARGE SCALE GENOMIC DNA]</scope>
    <source>
        <strain evidence="6">cv. Finnish</strain>
    </source>
</reference>
<dbReference type="PROSITE" id="PS51774">
    <property type="entry name" value="NAB"/>
    <property type="match status" value="1"/>
</dbReference>
<dbReference type="InterPro" id="IPR056888">
    <property type="entry name" value="NET2A-D/KIP1-like_dom"/>
</dbReference>
<dbReference type="EMBL" id="LFYR01000025">
    <property type="protein sequence ID" value="KMZ76470.1"/>
    <property type="molecule type" value="Genomic_DNA"/>
</dbReference>
<dbReference type="OMA" id="QSAKQAM"/>
<feature type="compositionally biased region" description="Low complexity" evidence="3">
    <location>
        <begin position="295"/>
        <end position="311"/>
    </location>
</feature>
<dbReference type="AlphaFoldDB" id="A0A0K9Q6G3"/>
<dbReference type="PANTHER" id="PTHR31631">
    <property type="entry name" value="PROTEIN NETWORKED 2D"/>
    <property type="match status" value="1"/>
</dbReference>
<keyword evidence="6" id="KW-1185">Reference proteome</keyword>
<feature type="domain" description="NAB" evidence="4">
    <location>
        <begin position="10"/>
        <end position="90"/>
    </location>
</feature>
<evidence type="ECO:0000313" key="6">
    <source>
        <dbReference type="Proteomes" id="UP000036987"/>
    </source>
</evidence>
<accession>A0A0K9Q6G3</accession>
<dbReference type="InterPro" id="IPR056889">
    <property type="entry name" value="NET2A-D/KIP1-like_C"/>
</dbReference>
<gene>
    <name evidence="5" type="ORF">ZOSMA_101G00540</name>
</gene>
<feature type="region of interest" description="Disordered" evidence="3">
    <location>
        <begin position="470"/>
        <end position="524"/>
    </location>
</feature>
<dbReference type="Pfam" id="PF24918">
    <property type="entry name" value="NET2A_C"/>
    <property type="match status" value="1"/>
</dbReference>
<evidence type="ECO:0000256" key="2">
    <source>
        <dbReference type="SAM" id="Coils"/>
    </source>
</evidence>
<evidence type="ECO:0000256" key="3">
    <source>
        <dbReference type="SAM" id="MobiDB-lite"/>
    </source>
</evidence>
<comment type="caution">
    <text evidence="5">The sequence shown here is derived from an EMBL/GenBank/DDBJ whole genome shotgun (WGS) entry which is preliminary data.</text>
</comment>
<dbReference type="PANTHER" id="PTHR31631:SF0">
    <property type="entry name" value="PROTEIN NETWORKED 2D"/>
    <property type="match status" value="1"/>
</dbReference>
<feature type="region of interest" description="Disordered" evidence="3">
    <location>
        <begin position="109"/>
        <end position="157"/>
    </location>
</feature>
<dbReference type="Pfam" id="PF25014">
    <property type="entry name" value="NET2A"/>
    <property type="match status" value="1"/>
</dbReference>
<feature type="region of interest" description="Disordered" evidence="3">
    <location>
        <begin position="556"/>
        <end position="583"/>
    </location>
</feature>
<dbReference type="InterPro" id="IPR011684">
    <property type="entry name" value="NAB"/>
</dbReference>
<feature type="compositionally biased region" description="Basic and acidic residues" evidence="3">
    <location>
        <begin position="477"/>
        <end position="524"/>
    </location>
</feature>
<sequence length="984" mass="112679">MLQRAASNAYTWWWASHIRTNQTKWLDNNLQDMEEKVKHTLGLIEEDADSFRKKAEMYYQRRPELIEFVQEAYKSYRALAERYDHLSGELHKANNTIASVYPDQVHFGTDDVEEDSSGVPSQPRKTKMVKPPIPNQQMSDMGKATSGAMTRHRKKTSQMNVVEAEEEIDMLQKEILSLQTEKVFVKSSYERGMANYMEIERKITETQERVCNLQDEFSAMSIDDDEARAVMVATALKSCEDTLVTLNEQQHKCNGDAEVEFKRIKSVKDRIKQLGFESLSKSNTNTKKSDPVADSNPTTSSSKNTTTETDNPSTKDSSIGGDLGGKIEKRIQVNDYCEKIRGTLEQQSEMCVVDLAETIDGLVNKVINLEATVSSYESQIERLRLETDEAHKKLDVVNTSSVEDDDKDKKKSVMKKTVDELAIIDELERSIRNQGRKLHIEFRNTYKFFFDLSRQLDNEDIDFPFEMEVMEEEQEQEQEHEIHNQEQVEGVHIKEEEKQVEEKEQLKSQKDDKETQVETNVELKKEPEEDVNLISMESISLGRKALGRSHAAKDLDVSFKGKQGGDGEEGEGDEVTEEDTPSNWQHLFLDGLEDREKILLAEYTSVLRNYRETRKKLTEAEKKNQEHLFKSVSQMKQLRNAFLKKDEEIQSLKNRLSLMEAAGMDEPLPKSEETSNINKEAADSDINRAKLPSRTVSCIPLEINMEILDMVGKDLVDQINAQSRVPTVEERFRKDIDNLLDENLEFWLRFSSSFQQIQKYQLEVEQLHCKILGLKQHNVTTATAAAVSSADHHNSSHSPATITKRTEGSMIYKHLKDLESDLSVWIEQNALLKEELQGRCTSLEGIATEIERVSEKGMEGDELKFTDFHASKFRGEVINMQQENSKVANELQSGLDHVRLLQTELEKALANLNAIEPSSKLNHSNLHYRQPVRMVSIAGEKPKIPLRSFLFGVKPKPKKTSIFSCMNQAFLQKQYSDLRPGLPR</sequence>
<name>A0A0K9Q6G3_ZOSMR</name>
<evidence type="ECO:0000259" key="4">
    <source>
        <dbReference type="PROSITE" id="PS51774"/>
    </source>
</evidence>
<feature type="coiled-coil region" evidence="2">
    <location>
        <begin position="600"/>
        <end position="655"/>
    </location>
</feature>
<evidence type="ECO:0000256" key="1">
    <source>
        <dbReference type="ARBA" id="ARBA00023054"/>
    </source>
</evidence>
<dbReference type="STRING" id="29655.A0A0K9Q6G3"/>
<keyword evidence="1 2" id="KW-0175">Coiled coil</keyword>
<dbReference type="Pfam" id="PF07765">
    <property type="entry name" value="KIP1"/>
    <property type="match status" value="1"/>
</dbReference>
<protein>
    <recommendedName>
        <fullName evidence="4">NAB domain-containing protein</fullName>
    </recommendedName>
</protein>
<dbReference type="GO" id="GO:0003779">
    <property type="term" value="F:actin binding"/>
    <property type="evidence" value="ECO:0007669"/>
    <property type="project" value="InterPro"/>
</dbReference>
<feature type="coiled-coil region" evidence="2">
    <location>
        <begin position="359"/>
        <end position="393"/>
    </location>
</feature>
<organism evidence="5 6">
    <name type="scientific">Zostera marina</name>
    <name type="common">Eelgrass</name>
    <dbReference type="NCBI Taxonomy" id="29655"/>
    <lineage>
        <taxon>Eukaryota</taxon>
        <taxon>Viridiplantae</taxon>
        <taxon>Streptophyta</taxon>
        <taxon>Embryophyta</taxon>
        <taxon>Tracheophyta</taxon>
        <taxon>Spermatophyta</taxon>
        <taxon>Magnoliopsida</taxon>
        <taxon>Liliopsida</taxon>
        <taxon>Zosteraceae</taxon>
        <taxon>Zostera</taxon>
    </lineage>
</organism>
<proteinExistence type="predicted"/>
<feature type="compositionally biased region" description="Basic and acidic residues" evidence="3">
    <location>
        <begin position="556"/>
        <end position="565"/>
    </location>
</feature>
<feature type="compositionally biased region" description="Acidic residues" evidence="3">
    <location>
        <begin position="566"/>
        <end position="580"/>
    </location>
</feature>
<dbReference type="OrthoDB" id="616075at2759"/>
<dbReference type="Proteomes" id="UP000036987">
    <property type="component" value="Unassembled WGS sequence"/>
</dbReference>